<name>A0A6C0GHC3_9BACT</name>
<reference evidence="1 2" key="1">
    <citation type="submission" date="2020-01" db="EMBL/GenBank/DDBJ databases">
        <authorList>
            <person name="Kim M.K."/>
        </authorList>
    </citation>
    <scope>NUCLEOTIDE SEQUENCE [LARGE SCALE GENOMIC DNA]</scope>
    <source>
        <strain evidence="1 2">172606-1</strain>
    </source>
</reference>
<evidence type="ECO:0000313" key="2">
    <source>
        <dbReference type="Proteomes" id="UP000480178"/>
    </source>
</evidence>
<evidence type="ECO:0000313" key="1">
    <source>
        <dbReference type="EMBL" id="QHT67398.1"/>
    </source>
</evidence>
<gene>
    <name evidence="1" type="ORF">GXP67_12520</name>
</gene>
<dbReference type="AlphaFoldDB" id="A0A6C0GHC3"/>
<dbReference type="Proteomes" id="UP000480178">
    <property type="component" value="Chromosome"/>
</dbReference>
<dbReference type="RefSeq" id="WP_162443429.1">
    <property type="nucleotide sequence ID" value="NZ_CP048222.1"/>
</dbReference>
<accession>A0A6C0GHC3</accession>
<proteinExistence type="predicted"/>
<dbReference type="KEGG" id="rhoz:GXP67_12520"/>
<sequence>MYIIKYVEHSDYDKEGSYLYENLKVNYLYKLIAILVSVYSHYKEYDIEDIDLAMYKIIYLENRNKDKHSITINGCMFPECIVDSPIELINFLKSKIDEHLLLVGIRKSRTPWSFEEDIIEDFLEHDLVSKLFDCFYT</sequence>
<dbReference type="EMBL" id="CP048222">
    <property type="protein sequence ID" value="QHT67398.1"/>
    <property type="molecule type" value="Genomic_DNA"/>
</dbReference>
<keyword evidence="2" id="KW-1185">Reference proteome</keyword>
<protein>
    <submittedName>
        <fullName evidence="1">Uncharacterized protein</fullName>
    </submittedName>
</protein>
<organism evidence="1 2">
    <name type="scientific">Rhodocytophaga rosea</name>
    <dbReference type="NCBI Taxonomy" id="2704465"/>
    <lineage>
        <taxon>Bacteria</taxon>
        <taxon>Pseudomonadati</taxon>
        <taxon>Bacteroidota</taxon>
        <taxon>Cytophagia</taxon>
        <taxon>Cytophagales</taxon>
        <taxon>Rhodocytophagaceae</taxon>
        <taxon>Rhodocytophaga</taxon>
    </lineage>
</organism>